<accession>A0ABS1CKC1</accession>
<protein>
    <recommendedName>
        <fullName evidence="4">DUF3782 domain-containing protein</fullName>
    </recommendedName>
</protein>
<name>A0ABS1CKC1_9GAMM</name>
<evidence type="ECO:0000256" key="1">
    <source>
        <dbReference type="SAM" id="Coils"/>
    </source>
</evidence>
<dbReference type="SUPFAM" id="SSF52980">
    <property type="entry name" value="Restriction endonuclease-like"/>
    <property type="match status" value="1"/>
</dbReference>
<evidence type="ECO:0000313" key="3">
    <source>
        <dbReference type="Proteomes" id="UP000748752"/>
    </source>
</evidence>
<evidence type="ECO:0000313" key="2">
    <source>
        <dbReference type="EMBL" id="MBK1632373.1"/>
    </source>
</evidence>
<keyword evidence="1" id="KW-0175">Coiled coil</keyword>
<sequence length="205" mass="23500">MTESTTLAPRVATLEDAMQELAFQSARTQEELARLSREMREFKDEMRDFKDETRREHRELNRKWGEMANRLGTIVEDLVVPSLPQIIRETFAEDIVDLSVRRRRKLPEGRSKEFDAIAVTPTLVCVNSTKATLRSADVDRMVAEIEELREFFPSYRDIPVVGILATLAAEDGVVRYATKLGFLVLAVGDELMEVQNPAGFEPRRW</sequence>
<dbReference type="Proteomes" id="UP000748752">
    <property type="component" value="Unassembled WGS sequence"/>
</dbReference>
<dbReference type="RefSeq" id="WP_200239900.1">
    <property type="nucleotide sequence ID" value="NZ_NRRV01000046.1"/>
</dbReference>
<dbReference type="InterPro" id="IPR011335">
    <property type="entry name" value="Restrct_endonuc-II-like"/>
</dbReference>
<evidence type="ECO:0008006" key="4">
    <source>
        <dbReference type="Google" id="ProtNLM"/>
    </source>
</evidence>
<feature type="coiled-coil region" evidence="1">
    <location>
        <begin position="11"/>
        <end position="63"/>
    </location>
</feature>
<reference evidence="2 3" key="1">
    <citation type="journal article" date="2020" name="Microorganisms">
        <title>Osmotic Adaptation and Compatible Solute Biosynthesis of Phototrophic Bacteria as Revealed from Genome Analyses.</title>
        <authorList>
            <person name="Imhoff J.F."/>
            <person name="Rahn T."/>
            <person name="Kunzel S."/>
            <person name="Keller A."/>
            <person name="Neulinger S.C."/>
        </authorList>
    </citation>
    <scope>NUCLEOTIDE SEQUENCE [LARGE SCALE GENOMIC DNA]</scope>
    <source>
        <strain evidence="2 3">DSM 6210</strain>
    </source>
</reference>
<organism evidence="2 3">
    <name type="scientific">Thiohalocapsa halophila</name>
    <dbReference type="NCBI Taxonomy" id="69359"/>
    <lineage>
        <taxon>Bacteria</taxon>
        <taxon>Pseudomonadati</taxon>
        <taxon>Pseudomonadota</taxon>
        <taxon>Gammaproteobacteria</taxon>
        <taxon>Chromatiales</taxon>
        <taxon>Chromatiaceae</taxon>
        <taxon>Thiohalocapsa</taxon>
    </lineage>
</organism>
<comment type="caution">
    <text evidence="2">The sequence shown here is derived from an EMBL/GenBank/DDBJ whole genome shotgun (WGS) entry which is preliminary data.</text>
</comment>
<proteinExistence type="predicted"/>
<gene>
    <name evidence="2" type="ORF">CKO31_16840</name>
</gene>
<dbReference type="Gene3D" id="1.20.58.130">
    <property type="match status" value="1"/>
</dbReference>
<dbReference type="PANTHER" id="PTHR38753">
    <property type="entry name" value="SLR1441 PROTEIN"/>
    <property type="match status" value="1"/>
</dbReference>
<dbReference type="PANTHER" id="PTHR38753:SF1">
    <property type="entry name" value="SLR1441 PROTEIN"/>
    <property type="match status" value="1"/>
</dbReference>
<keyword evidence="3" id="KW-1185">Reference proteome</keyword>
<dbReference type="EMBL" id="NRRV01000046">
    <property type="protein sequence ID" value="MBK1632373.1"/>
    <property type="molecule type" value="Genomic_DNA"/>
</dbReference>